<dbReference type="EMBL" id="QKYT01000057">
    <property type="protein sequence ID" value="RIA95654.1"/>
    <property type="molecule type" value="Genomic_DNA"/>
</dbReference>
<keyword evidence="2" id="KW-1185">Reference proteome</keyword>
<sequence>MTFIHALTDHMTPTCSWSPENQVSLRKNAAVDISDIGITLVCNDDVRLATQIVNCLKLQGATNVQLCYPNDQFYKYETANIDAIGTPGLWESPIQLSSTTVVISLLYNNFEKQEMLFNECIQQGVSLFITWDSGMELDPFIKDKGCPRTRLHEKLLEHQSICRNDPCGMHWILFQIGIFDEEILKYDVSTITTAFNCPNQYIFLNVTVKEDLAQLVVEAIISKKIQYDRNYVVGDFIAHTFLGHAYQVANNGVKFNSKMPATIDEFEVTNQLRLTGIVSAQPLPQILYPECSIYFQKLGIEISFQHAATIYKILKHHRQISLKEWFRKRIFG</sequence>
<evidence type="ECO:0000313" key="2">
    <source>
        <dbReference type="Proteomes" id="UP000265703"/>
    </source>
</evidence>
<accession>A0A397TLD5</accession>
<name>A0A397TLD5_9GLOM</name>
<dbReference type="Proteomes" id="UP000265703">
    <property type="component" value="Unassembled WGS sequence"/>
</dbReference>
<reference evidence="1 2" key="1">
    <citation type="submission" date="2018-06" db="EMBL/GenBank/DDBJ databases">
        <title>Comparative genomics reveals the genomic features of Rhizophagus irregularis, R. cerebriforme, R. diaphanum and Gigaspora rosea, and their symbiotic lifestyle signature.</title>
        <authorList>
            <person name="Morin E."/>
            <person name="San Clemente H."/>
            <person name="Chen E.C.H."/>
            <person name="De La Providencia I."/>
            <person name="Hainaut M."/>
            <person name="Kuo A."/>
            <person name="Kohler A."/>
            <person name="Murat C."/>
            <person name="Tang N."/>
            <person name="Roy S."/>
            <person name="Loubradou J."/>
            <person name="Henrissat B."/>
            <person name="Grigoriev I.V."/>
            <person name="Corradi N."/>
            <person name="Roux C."/>
            <person name="Martin F.M."/>
        </authorList>
    </citation>
    <scope>NUCLEOTIDE SEQUENCE [LARGE SCALE GENOMIC DNA]</scope>
    <source>
        <strain evidence="1 2">DAOM 227022</strain>
    </source>
</reference>
<dbReference type="OrthoDB" id="2342063at2759"/>
<proteinExistence type="predicted"/>
<dbReference type="AlphaFoldDB" id="A0A397TLD5"/>
<gene>
    <name evidence="1" type="ORF">C1645_460166</name>
</gene>
<protein>
    <submittedName>
        <fullName evidence="1">Uncharacterized protein</fullName>
    </submittedName>
</protein>
<evidence type="ECO:0000313" key="1">
    <source>
        <dbReference type="EMBL" id="RIA95654.1"/>
    </source>
</evidence>
<comment type="caution">
    <text evidence="1">The sequence shown here is derived from an EMBL/GenBank/DDBJ whole genome shotgun (WGS) entry which is preliminary data.</text>
</comment>
<organism evidence="1 2">
    <name type="scientific">Glomus cerebriforme</name>
    <dbReference type="NCBI Taxonomy" id="658196"/>
    <lineage>
        <taxon>Eukaryota</taxon>
        <taxon>Fungi</taxon>
        <taxon>Fungi incertae sedis</taxon>
        <taxon>Mucoromycota</taxon>
        <taxon>Glomeromycotina</taxon>
        <taxon>Glomeromycetes</taxon>
        <taxon>Glomerales</taxon>
        <taxon>Glomeraceae</taxon>
        <taxon>Glomus</taxon>
    </lineage>
</organism>